<comment type="subunit">
    <text evidence="12">Homotetramer; dimer of dimers.</text>
</comment>
<dbReference type="OrthoDB" id="9782828at2"/>
<dbReference type="GO" id="GO:0019877">
    <property type="term" value="P:diaminopimelate biosynthetic process"/>
    <property type="evidence" value="ECO:0007669"/>
    <property type="project" value="UniProtKB-UniRule"/>
</dbReference>
<reference evidence="18" key="1">
    <citation type="submission" date="2015-10" db="EMBL/GenBank/DDBJ databases">
        <authorList>
            <person name="Luecker S."/>
            <person name="Luecker S."/>
        </authorList>
    </citation>
    <scope>NUCLEOTIDE SEQUENCE [LARGE SCALE GENOMIC DNA]</scope>
</reference>
<evidence type="ECO:0000256" key="15">
    <source>
        <dbReference type="PIRSR" id="PIRSR001365-2"/>
    </source>
</evidence>
<feature type="site" description="L-lysine inhibitor binding" evidence="16">
    <location>
        <position position="83"/>
    </location>
</feature>
<protein>
    <recommendedName>
        <fullName evidence="4 12">4-hydroxy-tetrahydrodipicolinate synthase</fullName>
        <shortName evidence="12">HTPA synthase</shortName>
        <ecNumber evidence="4 12">4.3.3.7</ecNumber>
    </recommendedName>
</protein>
<keyword evidence="9 12" id="KW-0456">Lyase</keyword>
<evidence type="ECO:0000256" key="10">
    <source>
        <dbReference type="ARBA" id="ARBA00023270"/>
    </source>
</evidence>
<dbReference type="InterPro" id="IPR002220">
    <property type="entry name" value="DapA-like"/>
</dbReference>
<evidence type="ECO:0000256" key="6">
    <source>
        <dbReference type="ARBA" id="ARBA00022605"/>
    </source>
</evidence>
<feature type="binding site" evidence="12 15">
    <location>
        <position position="202"/>
    </location>
    <ligand>
        <name>pyruvate</name>
        <dbReference type="ChEBI" id="CHEBI:15361"/>
    </ligand>
</feature>
<dbReference type="InterPro" id="IPR020624">
    <property type="entry name" value="Schiff_base-form_aldolases_CS"/>
</dbReference>
<dbReference type="InterPro" id="IPR005263">
    <property type="entry name" value="DapA"/>
</dbReference>
<evidence type="ECO:0000256" key="13">
    <source>
        <dbReference type="PIRNR" id="PIRNR001365"/>
    </source>
</evidence>
<dbReference type="AlphaFoldDB" id="A0A0S4LHT2"/>
<dbReference type="GO" id="GO:0008840">
    <property type="term" value="F:4-hydroxy-tetrahydrodipicolinate synthase activity"/>
    <property type="evidence" value="ECO:0007669"/>
    <property type="project" value="UniProtKB-UniRule"/>
</dbReference>
<evidence type="ECO:0000256" key="3">
    <source>
        <dbReference type="ARBA" id="ARBA00007592"/>
    </source>
</evidence>
<feature type="site" description="Part of a proton relay during catalysis" evidence="12 16">
    <location>
        <position position="43"/>
    </location>
</feature>
<evidence type="ECO:0000256" key="1">
    <source>
        <dbReference type="ARBA" id="ARBA00003294"/>
    </source>
</evidence>
<gene>
    <name evidence="12 17" type="primary">dapA</name>
    <name evidence="17" type="ORF">COMA2_20304</name>
</gene>
<evidence type="ECO:0000313" key="17">
    <source>
        <dbReference type="EMBL" id="CUS35510.1"/>
    </source>
</evidence>
<feature type="site" description="L-lysine inhibitor binding" evidence="16">
    <location>
        <position position="105"/>
    </location>
</feature>
<evidence type="ECO:0000256" key="9">
    <source>
        <dbReference type="ARBA" id="ARBA00023239"/>
    </source>
</evidence>
<evidence type="ECO:0000256" key="7">
    <source>
        <dbReference type="ARBA" id="ARBA00022915"/>
    </source>
</evidence>
<dbReference type="EMBL" id="CZPZ01000012">
    <property type="protein sequence ID" value="CUS35510.1"/>
    <property type="molecule type" value="Genomic_DNA"/>
</dbReference>
<keyword evidence="18" id="KW-1185">Reference proteome</keyword>
<feature type="site" description="L-lysine inhibitor binding" evidence="16">
    <location>
        <position position="106"/>
    </location>
</feature>
<dbReference type="SMART" id="SM01130">
    <property type="entry name" value="DHDPS"/>
    <property type="match status" value="1"/>
</dbReference>
<evidence type="ECO:0000256" key="11">
    <source>
        <dbReference type="ARBA" id="ARBA00047836"/>
    </source>
</evidence>
<dbReference type="EC" id="4.3.3.7" evidence="4 12"/>
<dbReference type="UniPathway" id="UPA00034">
    <property type="reaction ID" value="UER00017"/>
</dbReference>
<dbReference type="PIRSF" id="PIRSF001365">
    <property type="entry name" value="DHDPS"/>
    <property type="match status" value="1"/>
</dbReference>
<dbReference type="RefSeq" id="WP_090896948.1">
    <property type="nucleotide sequence ID" value="NZ_CZPZ01000012.1"/>
</dbReference>
<feature type="binding site" evidence="12 15">
    <location>
        <position position="44"/>
    </location>
    <ligand>
        <name>pyruvate</name>
        <dbReference type="ChEBI" id="CHEBI:15361"/>
    </ligand>
</feature>
<comment type="subcellular location">
    <subcellularLocation>
        <location evidence="12">Cytoplasm</location>
    </subcellularLocation>
</comment>
<keyword evidence="6 12" id="KW-0028">Amino-acid biosynthesis</keyword>
<comment type="function">
    <text evidence="1 12">Catalyzes the condensation of (S)-aspartate-beta-semialdehyde [(S)-ASA] and pyruvate to 4-hydroxy-tetrahydrodipicolinate (HTPA).</text>
</comment>
<name>A0A0S4LHT2_9BACT</name>
<evidence type="ECO:0000256" key="2">
    <source>
        <dbReference type="ARBA" id="ARBA00005120"/>
    </source>
</evidence>
<evidence type="ECO:0000256" key="16">
    <source>
        <dbReference type="PIRSR" id="PIRSR001365-3"/>
    </source>
</evidence>
<dbReference type="HAMAP" id="MF_00418">
    <property type="entry name" value="DapA"/>
    <property type="match status" value="1"/>
</dbReference>
<dbReference type="Gene3D" id="3.20.20.70">
    <property type="entry name" value="Aldolase class I"/>
    <property type="match status" value="1"/>
</dbReference>
<accession>A0A0S4LHT2</accession>
<dbReference type="CDD" id="cd00950">
    <property type="entry name" value="DHDPS"/>
    <property type="match status" value="1"/>
</dbReference>
<evidence type="ECO:0000256" key="5">
    <source>
        <dbReference type="ARBA" id="ARBA00022490"/>
    </source>
</evidence>
<dbReference type="PRINTS" id="PR00146">
    <property type="entry name" value="DHPICSNTHASE"/>
</dbReference>
<dbReference type="PANTHER" id="PTHR12128">
    <property type="entry name" value="DIHYDRODIPICOLINATE SYNTHASE"/>
    <property type="match status" value="1"/>
</dbReference>
<dbReference type="SUPFAM" id="SSF51569">
    <property type="entry name" value="Aldolase"/>
    <property type="match status" value="1"/>
</dbReference>
<proteinExistence type="inferred from homology"/>
<dbReference type="GO" id="GO:0009089">
    <property type="term" value="P:lysine biosynthetic process via diaminopimelate"/>
    <property type="evidence" value="ECO:0007669"/>
    <property type="project" value="UniProtKB-UniRule"/>
</dbReference>
<feature type="site" description="L-lysine inhibitor binding" evidence="16">
    <location>
        <position position="79"/>
    </location>
</feature>
<evidence type="ECO:0000313" key="18">
    <source>
        <dbReference type="Proteomes" id="UP000198736"/>
    </source>
</evidence>
<dbReference type="Pfam" id="PF00701">
    <property type="entry name" value="DHDPS"/>
    <property type="match status" value="1"/>
</dbReference>
<evidence type="ECO:0000256" key="12">
    <source>
        <dbReference type="HAMAP-Rule" id="MF_00418"/>
    </source>
</evidence>
<sequence length="290" mass="31111">MFTGSLVAIVTPFRQGTVDERALAELIEWQIANGTNGIVPCGTTGESATLSHGEHNRVIELTVEVVCRRVPVIAGTGSNSTEEAITLTKHAKQAGADGALLITPYYNKPTQEGLYRHYKAIAEAVDLPLLLYNIPGRTGVNMLPSTIARLSAIKTIVGVKEGSGSVQQASDIVQTCGDRLTVLAGDDSLTLPMMAVGGKGVITVTANIVPMEMAGLVKAFAEGRIDEARRIHFKLSPLFAALFYETNPIPVKEALGLMRKIDPELRLPLCPMAQDTREKLIRVLKDAALI</sequence>
<organism evidence="17 18">
    <name type="scientific">Candidatus Nitrospira nitrificans</name>
    <dbReference type="NCBI Taxonomy" id="1742973"/>
    <lineage>
        <taxon>Bacteria</taxon>
        <taxon>Pseudomonadati</taxon>
        <taxon>Nitrospirota</taxon>
        <taxon>Nitrospiria</taxon>
        <taxon>Nitrospirales</taxon>
        <taxon>Nitrospiraceae</taxon>
        <taxon>Nitrospira</taxon>
    </lineage>
</organism>
<dbReference type="PANTHER" id="PTHR12128:SF66">
    <property type="entry name" value="4-HYDROXY-2-OXOGLUTARATE ALDOLASE, MITOCHONDRIAL"/>
    <property type="match status" value="1"/>
</dbReference>
<keyword evidence="7 12" id="KW-0220">Diaminopimelate biosynthesis</keyword>
<comment type="similarity">
    <text evidence="3 12 13">Belongs to the DapA family.</text>
</comment>
<evidence type="ECO:0000256" key="14">
    <source>
        <dbReference type="PIRSR" id="PIRSR001365-1"/>
    </source>
</evidence>
<keyword evidence="5 12" id="KW-0963">Cytoplasm</keyword>
<dbReference type="InterPro" id="IPR013785">
    <property type="entry name" value="Aldolase_TIM"/>
</dbReference>
<feature type="active site" description="Proton donor/acceptor" evidence="12 14">
    <location>
        <position position="132"/>
    </location>
</feature>
<comment type="catalytic activity">
    <reaction evidence="11 12">
        <text>L-aspartate 4-semialdehyde + pyruvate = (2S,4S)-4-hydroxy-2,3,4,5-tetrahydrodipicolinate + H2O + H(+)</text>
        <dbReference type="Rhea" id="RHEA:34171"/>
        <dbReference type="ChEBI" id="CHEBI:15361"/>
        <dbReference type="ChEBI" id="CHEBI:15377"/>
        <dbReference type="ChEBI" id="CHEBI:15378"/>
        <dbReference type="ChEBI" id="CHEBI:67139"/>
        <dbReference type="ChEBI" id="CHEBI:537519"/>
        <dbReference type="EC" id="4.3.3.7"/>
    </reaction>
</comment>
<feature type="active site" description="Schiff-base intermediate with substrate" evidence="12 14">
    <location>
        <position position="160"/>
    </location>
</feature>
<dbReference type="GO" id="GO:0005829">
    <property type="term" value="C:cytosol"/>
    <property type="evidence" value="ECO:0007669"/>
    <property type="project" value="TreeGrafter"/>
</dbReference>
<comment type="caution">
    <text evidence="12">Was originally thought to be a dihydrodipicolinate synthase (DHDPS), catalyzing the condensation of (S)-aspartate-beta-semialdehyde [(S)-ASA] and pyruvate to dihydrodipicolinate (DHDP). However, it was shown in E.coli that the product of the enzymatic reaction is not dihydrodipicolinate but in fact (4S)-4-hydroxy-2,3,4,5-tetrahydro-(2S)-dipicolinic acid (HTPA), and that the consecutive dehydration reaction leading to DHDP is not spontaneous but catalyzed by DapB.</text>
</comment>
<feature type="site" description="Part of a proton relay during catalysis" evidence="12">
    <location>
        <position position="106"/>
    </location>
</feature>
<dbReference type="NCBIfam" id="TIGR00674">
    <property type="entry name" value="dapA"/>
    <property type="match status" value="1"/>
</dbReference>
<keyword evidence="10 12" id="KW-0704">Schiff base</keyword>
<evidence type="ECO:0000256" key="8">
    <source>
        <dbReference type="ARBA" id="ARBA00023154"/>
    </source>
</evidence>
<dbReference type="STRING" id="1742973.COMA2_20304"/>
<evidence type="ECO:0000256" key="4">
    <source>
        <dbReference type="ARBA" id="ARBA00012086"/>
    </source>
</evidence>
<feature type="site" description="L-lysine inhibitor binding; via carbonyl oxygen" evidence="16">
    <location>
        <position position="48"/>
    </location>
</feature>
<dbReference type="PROSITE" id="PS00665">
    <property type="entry name" value="DHDPS_1"/>
    <property type="match status" value="1"/>
</dbReference>
<comment type="pathway">
    <text evidence="2 12">Amino-acid biosynthesis; L-lysine biosynthesis via DAP pathway; (S)-tetrahydrodipicolinate from L-aspartate: step 3/4.</text>
</comment>
<keyword evidence="8 12" id="KW-0457">Lysine biosynthesis</keyword>
<dbReference type="Proteomes" id="UP000198736">
    <property type="component" value="Unassembled WGS sequence"/>
</dbReference>